<feature type="compositionally biased region" description="Polar residues" evidence="1">
    <location>
        <begin position="100"/>
        <end position="111"/>
    </location>
</feature>
<protein>
    <submittedName>
        <fullName evidence="2">Uncharacterized protein</fullName>
    </submittedName>
</protein>
<organism evidence="2 3">
    <name type="scientific">Austropuccinia psidii MF-1</name>
    <dbReference type="NCBI Taxonomy" id="1389203"/>
    <lineage>
        <taxon>Eukaryota</taxon>
        <taxon>Fungi</taxon>
        <taxon>Dikarya</taxon>
        <taxon>Basidiomycota</taxon>
        <taxon>Pucciniomycotina</taxon>
        <taxon>Pucciniomycetes</taxon>
        <taxon>Pucciniales</taxon>
        <taxon>Sphaerophragmiaceae</taxon>
        <taxon>Austropuccinia</taxon>
    </lineage>
</organism>
<evidence type="ECO:0000256" key="1">
    <source>
        <dbReference type="SAM" id="MobiDB-lite"/>
    </source>
</evidence>
<keyword evidence="3" id="KW-1185">Reference proteome</keyword>
<name>A0A9Q3J7J1_9BASI</name>
<comment type="caution">
    <text evidence="2">The sequence shown here is derived from an EMBL/GenBank/DDBJ whole genome shotgun (WGS) entry which is preliminary data.</text>
</comment>
<feature type="region of interest" description="Disordered" evidence="1">
    <location>
        <begin position="84"/>
        <end position="111"/>
    </location>
</feature>
<dbReference type="OrthoDB" id="3858188at2759"/>
<proteinExistence type="predicted"/>
<dbReference type="Proteomes" id="UP000765509">
    <property type="component" value="Unassembled WGS sequence"/>
</dbReference>
<dbReference type="AlphaFoldDB" id="A0A9Q3J7J1"/>
<gene>
    <name evidence="2" type="ORF">O181_097475</name>
</gene>
<evidence type="ECO:0000313" key="3">
    <source>
        <dbReference type="Proteomes" id="UP000765509"/>
    </source>
</evidence>
<accession>A0A9Q3J7J1</accession>
<reference evidence="2" key="1">
    <citation type="submission" date="2021-03" db="EMBL/GenBank/DDBJ databases">
        <title>Draft genome sequence of rust myrtle Austropuccinia psidii MF-1, a brazilian biotype.</title>
        <authorList>
            <person name="Quecine M.C."/>
            <person name="Pachon D.M.R."/>
            <person name="Bonatelli M.L."/>
            <person name="Correr F.H."/>
            <person name="Franceschini L.M."/>
            <person name="Leite T.F."/>
            <person name="Margarido G.R.A."/>
            <person name="Almeida C.A."/>
            <person name="Ferrarezi J.A."/>
            <person name="Labate C.A."/>
        </authorList>
    </citation>
    <scope>NUCLEOTIDE SEQUENCE</scope>
    <source>
        <strain evidence="2">MF-1</strain>
    </source>
</reference>
<evidence type="ECO:0000313" key="2">
    <source>
        <dbReference type="EMBL" id="MBW0557760.1"/>
    </source>
</evidence>
<sequence length="111" mass="12844">MPLVFGGQHQLHQTLTYTAVGDNNCHAEYRERLTKHKSGMRAPLHKHQQNHVTTIDPPLCIRNNKQYNPAMCIARDLDQPWKDVQDALKPTSHHNKDSNSKFQLNTTTQYE</sequence>
<dbReference type="EMBL" id="AVOT02065774">
    <property type="protein sequence ID" value="MBW0557760.1"/>
    <property type="molecule type" value="Genomic_DNA"/>
</dbReference>